<dbReference type="Proteomes" id="UP000031338">
    <property type="component" value="Unassembled WGS sequence"/>
</dbReference>
<dbReference type="PATRIC" id="fig|48936.3.peg.3806"/>
<protein>
    <submittedName>
        <fullName evidence="2">Uncharacterized protein</fullName>
    </submittedName>
</protein>
<reference evidence="2 3" key="1">
    <citation type="submission" date="2014-10" db="EMBL/GenBank/DDBJ databases">
        <title>Draft genome sequence of Novosphingobium subterraneum DSM 12447.</title>
        <authorList>
            <person name="Gan H.M."/>
            <person name="Gan H.Y."/>
            <person name="Savka M.A."/>
        </authorList>
    </citation>
    <scope>NUCLEOTIDE SEQUENCE [LARGE SCALE GENOMIC DNA]</scope>
    <source>
        <strain evidence="2 3">DSM 12447</strain>
    </source>
</reference>
<comment type="caution">
    <text evidence="2">The sequence shown here is derived from an EMBL/GenBank/DDBJ whole genome shotgun (WGS) entry which is preliminary data.</text>
</comment>
<dbReference type="EMBL" id="JRVC01000022">
    <property type="protein sequence ID" value="KHS43459.1"/>
    <property type="molecule type" value="Genomic_DNA"/>
</dbReference>
<accession>A0A0B8ZB74</accession>
<organism evidence="2 3">
    <name type="scientific">Novosphingobium subterraneum</name>
    <dbReference type="NCBI Taxonomy" id="48936"/>
    <lineage>
        <taxon>Bacteria</taxon>
        <taxon>Pseudomonadati</taxon>
        <taxon>Pseudomonadota</taxon>
        <taxon>Alphaproteobacteria</taxon>
        <taxon>Sphingomonadales</taxon>
        <taxon>Sphingomonadaceae</taxon>
        <taxon>Novosphingobium</taxon>
    </lineage>
</organism>
<evidence type="ECO:0000313" key="2">
    <source>
        <dbReference type="EMBL" id="KHS43459.1"/>
    </source>
</evidence>
<name>A0A0B8ZB74_9SPHN</name>
<dbReference type="AlphaFoldDB" id="A0A0B8ZB74"/>
<dbReference type="RefSeq" id="WP_039337211.1">
    <property type="nucleotide sequence ID" value="NZ_JRVC01000022.1"/>
</dbReference>
<feature type="region of interest" description="Disordered" evidence="1">
    <location>
        <begin position="90"/>
        <end position="114"/>
    </location>
</feature>
<dbReference type="STRING" id="48936.NJ75_03768"/>
<gene>
    <name evidence="2" type="ORF">NJ75_03768</name>
</gene>
<sequence length="114" mass="11895">MLSAPLLKLGGRLWALLLALTVLTHALVPFEAPVTVRHGSAFSAATVDMAVAPRKAAQIQRAVVPMAPPPPVVLAPRLAPVPLVQHEGFWPPQTAPPAPQPLALLPAPRAPPLS</sequence>
<evidence type="ECO:0000313" key="3">
    <source>
        <dbReference type="Proteomes" id="UP000031338"/>
    </source>
</evidence>
<evidence type="ECO:0000256" key="1">
    <source>
        <dbReference type="SAM" id="MobiDB-lite"/>
    </source>
</evidence>
<proteinExistence type="predicted"/>
<keyword evidence="3" id="KW-1185">Reference proteome</keyword>